<reference evidence="2 3" key="1">
    <citation type="journal article" date="2010" name="Proc. Natl. Acad. Sci. U.S.A.">
        <title>Nitrosopumilus maritimus genome reveals unique mechanisms for nitrification and autotrophy in globally distributed marine crenarchaea.</title>
        <authorList>
            <person name="Walker C.B."/>
            <person name="de la Torre J.R."/>
            <person name="Klotz M.G."/>
            <person name="Urakawa H."/>
            <person name="Pinel N."/>
            <person name="Arp D.J."/>
            <person name="Brochier-Armanet C."/>
            <person name="Chain P.S."/>
            <person name="Chan P.P."/>
            <person name="Gollabgir A."/>
            <person name="Hemp J."/>
            <person name="Hugler M."/>
            <person name="Karr E.A."/>
            <person name="Konneke M."/>
            <person name="Shin M."/>
            <person name="Lawton T.J."/>
            <person name="Lowe T."/>
            <person name="Martens-Habbena W."/>
            <person name="Sayavedra-Soto L.A."/>
            <person name="Lang D."/>
            <person name="Sievert S.M."/>
            <person name="Rosenzweig A.C."/>
            <person name="Manning G."/>
            <person name="Stahl D.A."/>
        </authorList>
    </citation>
    <scope>NUCLEOTIDE SEQUENCE [LARGE SCALE GENOMIC DNA]</scope>
    <source>
        <strain evidence="2 3">SCM1</strain>
    </source>
</reference>
<dbReference type="GeneID" id="5774504"/>
<dbReference type="RefSeq" id="WP_012215404.1">
    <property type="nucleotide sequence ID" value="NC_010085.1"/>
</dbReference>
<dbReference type="EMBL" id="CP000866">
    <property type="protein sequence ID" value="ABX12917.1"/>
    <property type="molecule type" value="Genomic_DNA"/>
</dbReference>
<dbReference type="InterPro" id="IPR018649">
    <property type="entry name" value="SHOCT"/>
</dbReference>
<feature type="domain" description="SHOCT" evidence="1">
    <location>
        <begin position="92"/>
        <end position="118"/>
    </location>
</feature>
<dbReference type="eggNOG" id="arCOG08738">
    <property type="taxonomic scope" value="Archaea"/>
</dbReference>
<organism evidence="2 3">
    <name type="scientific">Nitrosopumilus maritimus (strain SCM1)</name>
    <dbReference type="NCBI Taxonomy" id="436308"/>
    <lineage>
        <taxon>Archaea</taxon>
        <taxon>Nitrososphaerota</taxon>
        <taxon>Nitrososphaeria</taxon>
        <taxon>Nitrosopumilales</taxon>
        <taxon>Nitrosopumilaceae</taxon>
        <taxon>Nitrosopumilus</taxon>
    </lineage>
</organism>
<dbReference type="Pfam" id="PF09851">
    <property type="entry name" value="SHOCT"/>
    <property type="match status" value="1"/>
</dbReference>
<dbReference type="KEGG" id="nmr:Nmar_1021"/>
<sequence length="121" mass="13418">MATKKKVGYIERFLKKADKAIDDGVKRADEVLEDAVEFGTMTAKQAAKASKDIQLRAKKESEAIHKKGTKKIEEGLSAAKNATSNTEEDLATLEKLGKLRKAGVLTEKEFQAKKKKILERI</sequence>
<evidence type="ECO:0000259" key="1">
    <source>
        <dbReference type="Pfam" id="PF09851"/>
    </source>
</evidence>
<dbReference type="HOGENOM" id="CLU_1880969_0_0_2"/>
<proteinExistence type="predicted"/>
<evidence type="ECO:0000313" key="3">
    <source>
        <dbReference type="Proteomes" id="UP000000792"/>
    </source>
</evidence>
<dbReference type="InParanoid" id="A9A3I5"/>
<gene>
    <name evidence="2" type="ordered locus">Nmar_1021</name>
</gene>
<accession>A9A3I5</accession>
<keyword evidence="3" id="KW-1185">Reference proteome</keyword>
<dbReference type="EnsemblBacteria" id="ABX12917">
    <property type="protein sequence ID" value="ABX12917"/>
    <property type="gene ID" value="Nmar_1021"/>
</dbReference>
<dbReference type="STRING" id="436308.Nmar_1021"/>
<evidence type="ECO:0000313" key="2">
    <source>
        <dbReference type="EMBL" id="ABX12917.1"/>
    </source>
</evidence>
<dbReference type="Proteomes" id="UP000000792">
    <property type="component" value="Chromosome"/>
</dbReference>
<name>A9A3I5_NITMS</name>
<protein>
    <recommendedName>
        <fullName evidence="1">SHOCT domain-containing protein</fullName>
    </recommendedName>
</protein>
<dbReference type="OrthoDB" id="3293at2157"/>
<dbReference type="AlphaFoldDB" id="A9A3I5"/>